<dbReference type="SUPFAM" id="SSF51735">
    <property type="entry name" value="NAD(P)-binding Rossmann-fold domains"/>
    <property type="match status" value="1"/>
</dbReference>
<sequence length="722" mass="76310">MTATDTTVPRNVPTLAGRRIVIPGGTGGVGEGAVRAWLQAGAEVIVPTRNAARGAELRRMLGQDGGRKSLHIMEIEYGTFGAAERLAAAVREEYGEVTDVVASVGGWWSGDGIWAVTESEWQRFFLELVTTHVALLRAFVPGLPTGGTYSLVLGGSAFTPVPGSAIISMEQAALRMMRTVVAAEAEGRVGVHGLLLGPVATRHRPYVDADMITADEVGRVTVGYAAAANASSEAVLRTHADVARELERVGYPPHLIADASSEPVRPAVPPARAEAAWPPLPAELEALTLSASDALYPSVRSSYMRQGAPRAVIRPQNDEDAAAALAYAAQVRREVGDDVPLSVRSGGHGIAGTSTNDAGIIIDLGRLNAVDLRDPGSGLLRVQGGARWGDVAQVLTPHDLALTTGNFGDTGVGGLATAGGHGYFARSQGMTLDYVRRVKLLTADGNVRWVDAEHEPELFWAVRGGGTQVGIALEFEFEVPRLHSNGGRANIIHQEIQYVVADLSDFVEAWGQWMREAPREAVSFLMLQRGRAGEFVVAGRTVWAGDDIGAATPTLLAARELGAVVHESVQALSYPQIIPTPHSQHTGQQRIQMRNALVDTVNRAAGEALESALMHPVTAIGELRALGGAVSDVPREATAWAAREQEALLGIWANPAPLGVIDTAFSGLQGIATGMYGAYSSDTRAAAARLAWPGSTGERLRAAAVRADPEHLFDRGLTVREA</sequence>
<dbReference type="Gene3D" id="3.40.50.720">
    <property type="entry name" value="NAD(P)-binding Rossmann-like Domain"/>
    <property type="match status" value="1"/>
</dbReference>
<dbReference type="GO" id="GO:0071949">
    <property type="term" value="F:FAD binding"/>
    <property type="evidence" value="ECO:0007669"/>
    <property type="project" value="InterPro"/>
</dbReference>
<evidence type="ECO:0000256" key="5">
    <source>
        <dbReference type="ARBA" id="ARBA00023002"/>
    </source>
</evidence>
<dbReference type="Pfam" id="PF00106">
    <property type="entry name" value="adh_short"/>
    <property type="match status" value="1"/>
</dbReference>
<dbReference type="InterPro" id="IPR002347">
    <property type="entry name" value="SDR_fam"/>
</dbReference>
<dbReference type="InterPro" id="IPR036291">
    <property type="entry name" value="NAD(P)-bd_dom_sf"/>
</dbReference>
<comment type="similarity">
    <text evidence="2">Belongs to the oxygen-dependent FAD-linked oxidoreductase family.</text>
</comment>
<evidence type="ECO:0000256" key="2">
    <source>
        <dbReference type="ARBA" id="ARBA00005466"/>
    </source>
</evidence>
<dbReference type="Gene3D" id="3.30.43.10">
    <property type="entry name" value="Uridine Diphospho-n-acetylenolpyruvylglucosamine Reductase, domain 2"/>
    <property type="match status" value="1"/>
</dbReference>
<comment type="caution">
    <text evidence="7">The sequence shown here is derived from an EMBL/GenBank/DDBJ whole genome shotgun (WGS) entry which is preliminary data.</text>
</comment>
<dbReference type="InterPro" id="IPR006094">
    <property type="entry name" value="Oxid_FAD_bind_N"/>
</dbReference>
<dbReference type="InterPro" id="IPR016167">
    <property type="entry name" value="FAD-bd_PCMH_sub1"/>
</dbReference>
<dbReference type="InterPro" id="IPR050416">
    <property type="entry name" value="FAD-linked_Oxidoreductase"/>
</dbReference>
<dbReference type="Gene3D" id="3.30.465.10">
    <property type="match status" value="1"/>
</dbReference>
<dbReference type="PROSITE" id="PS51387">
    <property type="entry name" value="FAD_PCMH"/>
    <property type="match status" value="1"/>
</dbReference>
<dbReference type="InterPro" id="IPR016166">
    <property type="entry name" value="FAD-bd_PCMH"/>
</dbReference>
<evidence type="ECO:0000256" key="4">
    <source>
        <dbReference type="ARBA" id="ARBA00022827"/>
    </source>
</evidence>
<dbReference type="RefSeq" id="WP_185985744.1">
    <property type="nucleotide sequence ID" value="NZ_BAAALZ010000004.1"/>
</dbReference>
<evidence type="ECO:0000259" key="6">
    <source>
        <dbReference type="PROSITE" id="PS51387"/>
    </source>
</evidence>
<dbReference type="PANTHER" id="PTHR42973">
    <property type="entry name" value="BINDING OXIDOREDUCTASE, PUTATIVE (AFU_ORTHOLOGUE AFUA_1G17690)-RELATED"/>
    <property type="match status" value="1"/>
</dbReference>
<keyword evidence="3" id="KW-0285">Flavoprotein</keyword>
<accession>A0A852QV62</accession>
<evidence type="ECO:0000313" key="7">
    <source>
        <dbReference type="EMBL" id="NYD25201.1"/>
    </source>
</evidence>
<organism evidence="7 8">
    <name type="scientific">Leucobacter aridicollis</name>
    <dbReference type="NCBI Taxonomy" id="283878"/>
    <lineage>
        <taxon>Bacteria</taxon>
        <taxon>Bacillati</taxon>
        <taxon>Actinomycetota</taxon>
        <taxon>Actinomycetes</taxon>
        <taxon>Micrococcales</taxon>
        <taxon>Microbacteriaceae</taxon>
        <taxon>Leucobacter</taxon>
    </lineage>
</organism>
<keyword evidence="5" id="KW-0560">Oxidoreductase</keyword>
<evidence type="ECO:0000256" key="3">
    <source>
        <dbReference type="ARBA" id="ARBA00022630"/>
    </source>
</evidence>
<protein>
    <submittedName>
        <fullName evidence="7">NAD(P)-dependent dehydrogenase (Short-subunit alcohol dehydrogenase family)</fullName>
    </submittedName>
</protein>
<dbReference type="AlphaFoldDB" id="A0A852QV62"/>
<dbReference type="InterPro" id="IPR036318">
    <property type="entry name" value="FAD-bd_PCMH-like_sf"/>
</dbReference>
<dbReference type="EMBL" id="JACCBD010000001">
    <property type="protein sequence ID" value="NYD25201.1"/>
    <property type="molecule type" value="Genomic_DNA"/>
</dbReference>
<comment type="cofactor">
    <cofactor evidence="1">
        <name>FAD</name>
        <dbReference type="ChEBI" id="CHEBI:57692"/>
    </cofactor>
</comment>
<keyword evidence="8" id="KW-1185">Reference proteome</keyword>
<proteinExistence type="inferred from homology"/>
<gene>
    <name evidence="7" type="ORF">BJ960_000004</name>
</gene>
<dbReference type="SUPFAM" id="SSF56176">
    <property type="entry name" value="FAD-binding/transporter-associated domain-like"/>
    <property type="match status" value="1"/>
</dbReference>
<dbReference type="Pfam" id="PF01565">
    <property type="entry name" value="FAD_binding_4"/>
    <property type="match status" value="1"/>
</dbReference>
<reference evidence="7 8" key="1">
    <citation type="submission" date="2020-07" db="EMBL/GenBank/DDBJ databases">
        <title>Sequencing the genomes of 1000 actinobacteria strains.</title>
        <authorList>
            <person name="Klenk H.-P."/>
        </authorList>
    </citation>
    <scope>NUCLEOTIDE SEQUENCE [LARGE SCALE GENOMIC DNA]</scope>
    <source>
        <strain evidence="7 8">DSM 17380</strain>
    </source>
</reference>
<dbReference type="Gene3D" id="3.40.462.20">
    <property type="match status" value="1"/>
</dbReference>
<feature type="domain" description="FAD-binding PCMH-type" evidence="6">
    <location>
        <begin position="305"/>
        <end position="482"/>
    </location>
</feature>
<keyword evidence="4" id="KW-0274">FAD</keyword>
<dbReference type="PANTHER" id="PTHR42973:SF39">
    <property type="entry name" value="FAD-BINDING PCMH-TYPE DOMAIN-CONTAINING PROTEIN"/>
    <property type="match status" value="1"/>
</dbReference>
<dbReference type="Proteomes" id="UP000586095">
    <property type="component" value="Unassembled WGS sequence"/>
</dbReference>
<evidence type="ECO:0000313" key="8">
    <source>
        <dbReference type="Proteomes" id="UP000586095"/>
    </source>
</evidence>
<dbReference type="InterPro" id="IPR016169">
    <property type="entry name" value="FAD-bd_PCMH_sub2"/>
</dbReference>
<evidence type="ECO:0000256" key="1">
    <source>
        <dbReference type="ARBA" id="ARBA00001974"/>
    </source>
</evidence>
<dbReference type="GO" id="GO:0016491">
    <property type="term" value="F:oxidoreductase activity"/>
    <property type="evidence" value="ECO:0007669"/>
    <property type="project" value="UniProtKB-KW"/>
</dbReference>
<name>A0A852QV62_9MICO</name>